<gene>
    <name evidence="1" type="ORF">FN846DRAFT_538605</name>
</gene>
<proteinExistence type="predicted"/>
<dbReference type="Proteomes" id="UP000326924">
    <property type="component" value="Unassembled WGS sequence"/>
</dbReference>
<keyword evidence="2" id="KW-1185">Reference proteome</keyword>
<dbReference type="EMBL" id="VXIS01000455">
    <property type="protein sequence ID" value="KAA8893360.1"/>
    <property type="molecule type" value="Genomic_DNA"/>
</dbReference>
<comment type="caution">
    <text evidence="1">The sequence shown here is derived from an EMBL/GenBank/DDBJ whole genome shotgun (WGS) entry which is preliminary data.</text>
</comment>
<accession>A0A5J5EDK6</accession>
<reference evidence="1 2" key="1">
    <citation type="submission" date="2019-09" db="EMBL/GenBank/DDBJ databases">
        <title>Draft genome of the ectomycorrhizal ascomycete Sphaerosporella brunnea.</title>
        <authorList>
            <consortium name="DOE Joint Genome Institute"/>
            <person name="Benucci G.M."/>
            <person name="Marozzi G."/>
            <person name="Antonielli L."/>
            <person name="Sanchez S."/>
            <person name="Marco P."/>
            <person name="Wang X."/>
            <person name="Falini L.B."/>
            <person name="Barry K."/>
            <person name="Haridas S."/>
            <person name="Lipzen A."/>
            <person name="Labutti K."/>
            <person name="Grigoriev I.V."/>
            <person name="Murat C."/>
            <person name="Martin F."/>
            <person name="Albertini E."/>
            <person name="Donnini D."/>
            <person name="Bonito G."/>
        </authorList>
    </citation>
    <scope>NUCLEOTIDE SEQUENCE [LARGE SCALE GENOMIC DNA]</scope>
    <source>
        <strain evidence="1 2">Sb_GMNB300</strain>
    </source>
</reference>
<evidence type="ECO:0000313" key="2">
    <source>
        <dbReference type="Proteomes" id="UP000326924"/>
    </source>
</evidence>
<dbReference type="InParanoid" id="A0A5J5EDK6"/>
<name>A0A5J5EDK6_9PEZI</name>
<dbReference type="AlphaFoldDB" id="A0A5J5EDK6"/>
<protein>
    <submittedName>
        <fullName evidence="1">Uncharacterized protein</fullName>
    </submittedName>
</protein>
<organism evidence="1 2">
    <name type="scientific">Sphaerosporella brunnea</name>
    <dbReference type="NCBI Taxonomy" id="1250544"/>
    <lineage>
        <taxon>Eukaryota</taxon>
        <taxon>Fungi</taxon>
        <taxon>Dikarya</taxon>
        <taxon>Ascomycota</taxon>
        <taxon>Pezizomycotina</taxon>
        <taxon>Pezizomycetes</taxon>
        <taxon>Pezizales</taxon>
        <taxon>Pyronemataceae</taxon>
        <taxon>Sphaerosporella</taxon>
    </lineage>
</organism>
<sequence>MLLQRENTKRFLPVYLSLPLIATPSFAVPSLCRTLLRHSNLRTCIASHAESYAESCAEPLRFGCRLLTASSTLPQQSKPPNPCCVPRRVLC</sequence>
<evidence type="ECO:0000313" key="1">
    <source>
        <dbReference type="EMBL" id="KAA8893360.1"/>
    </source>
</evidence>